<accession>A0A1H2DRH9</accession>
<proteinExistence type="predicted"/>
<dbReference type="EMBL" id="FNLL01000002">
    <property type="protein sequence ID" value="SDT85507.1"/>
    <property type="molecule type" value="Genomic_DNA"/>
</dbReference>
<evidence type="ECO:0000256" key="2">
    <source>
        <dbReference type="ARBA" id="ARBA00022603"/>
    </source>
</evidence>
<protein>
    <submittedName>
        <fullName evidence="7">Methyltransferase domain-containing protein</fullName>
    </submittedName>
</protein>
<evidence type="ECO:0000256" key="3">
    <source>
        <dbReference type="ARBA" id="ARBA00022679"/>
    </source>
</evidence>
<reference evidence="8" key="1">
    <citation type="submission" date="2016-10" db="EMBL/GenBank/DDBJ databases">
        <authorList>
            <person name="Varghese N."/>
            <person name="Submissions S."/>
        </authorList>
    </citation>
    <scope>NUCLEOTIDE SEQUENCE [LARGE SCALE GENOMIC DNA]</scope>
    <source>
        <strain evidence="8">DSM 3384</strain>
    </source>
</reference>
<dbReference type="InterPro" id="IPR041698">
    <property type="entry name" value="Methyltransf_25"/>
</dbReference>
<dbReference type="CDD" id="cd02440">
    <property type="entry name" value="AdoMet_MTases"/>
    <property type="match status" value="1"/>
</dbReference>
<dbReference type="GO" id="GO:0000234">
    <property type="term" value="F:phosphoethanolamine N-methyltransferase activity"/>
    <property type="evidence" value="ECO:0007669"/>
    <property type="project" value="UniProtKB-EC"/>
</dbReference>
<feature type="domain" description="Methyltransferase" evidence="6">
    <location>
        <begin position="66"/>
        <end position="160"/>
    </location>
</feature>
<organism evidence="7 8">
    <name type="scientific">Desulfobacula phenolica</name>
    <dbReference type="NCBI Taxonomy" id="90732"/>
    <lineage>
        <taxon>Bacteria</taxon>
        <taxon>Pseudomonadati</taxon>
        <taxon>Thermodesulfobacteriota</taxon>
        <taxon>Desulfobacteria</taxon>
        <taxon>Desulfobacterales</taxon>
        <taxon>Desulfobacteraceae</taxon>
        <taxon>Desulfobacula</taxon>
    </lineage>
</organism>
<evidence type="ECO:0000259" key="6">
    <source>
        <dbReference type="Pfam" id="PF13649"/>
    </source>
</evidence>
<name>A0A1H2DRH9_9BACT</name>
<dbReference type="Proteomes" id="UP000199608">
    <property type="component" value="Unassembled WGS sequence"/>
</dbReference>
<dbReference type="Gene3D" id="3.40.50.150">
    <property type="entry name" value="Vaccinia Virus protein VP39"/>
    <property type="match status" value="1"/>
</dbReference>
<comment type="catalytic activity">
    <reaction evidence="5">
        <text>phosphoethanolamine + S-adenosyl-L-methionine = N-methylethanolamine phosphate + S-adenosyl-L-homocysteine + H(+)</text>
        <dbReference type="Rhea" id="RHEA:20365"/>
        <dbReference type="ChEBI" id="CHEBI:15378"/>
        <dbReference type="ChEBI" id="CHEBI:57781"/>
        <dbReference type="ChEBI" id="CHEBI:57856"/>
        <dbReference type="ChEBI" id="CHEBI:58190"/>
        <dbReference type="ChEBI" id="CHEBI:59789"/>
        <dbReference type="EC" id="2.1.1.103"/>
    </reaction>
    <physiologicalReaction direction="left-to-right" evidence="5">
        <dbReference type="Rhea" id="RHEA:20366"/>
    </physiologicalReaction>
</comment>
<evidence type="ECO:0000256" key="5">
    <source>
        <dbReference type="ARBA" id="ARBA00047622"/>
    </source>
</evidence>
<keyword evidence="3 7" id="KW-0808">Transferase</keyword>
<keyword evidence="2 7" id="KW-0489">Methyltransferase</keyword>
<evidence type="ECO:0000256" key="4">
    <source>
        <dbReference type="ARBA" id="ARBA00025707"/>
    </source>
</evidence>
<dbReference type="PANTHER" id="PTHR44307">
    <property type="entry name" value="PHOSPHOETHANOLAMINE METHYLTRANSFERASE"/>
    <property type="match status" value="1"/>
</dbReference>
<evidence type="ECO:0000313" key="7">
    <source>
        <dbReference type="EMBL" id="SDT85507.1"/>
    </source>
</evidence>
<dbReference type="InterPro" id="IPR029063">
    <property type="entry name" value="SAM-dependent_MTases_sf"/>
</dbReference>
<keyword evidence="8" id="KW-1185">Reference proteome</keyword>
<comment type="pathway">
    <text evidence="1">Lipid metabolism.</text>
</comment>
<comment type="pathway">
    <text evidence="4">Phospholipid metabolism.</text>
</comment>
<gene>
    <name evidence="7" type="ORF">SAMN04487931_10233</name>
</gene>
<dbReference type="GO" id="GO:0032259">
    <property type="term" value="P:methylation"/>
    <property type="evidence" value="ECO:0007669"/>
    <property type="project" value="UniProtKB-KW"/>
</dbReference>
<dbReference type="SUPFAM" id="SSF53335">
    <property type="entry name" value="S-adenosyl-L-methionine-dependent methyltransferases"/>
    <property type="match status" value="1"/>
</dbReference>
<sequence>MNYLSEKAKINIEWNKRVWGDRDKWLDREYGYNWSRESERPQNYSDAKKIVETHLFPLIKKEEMDILELCPGAGRVTVELVSRARNLILVDMNPVCIEICKDRFKYYDHISYHVNDGVSLDMIEPESLDLIFSYDSFVHIDKEIVEQYVSQFRNKLRDGGIAWIHHSAVGERKIGSRSNMTAQLMKDFAQKHGLLVIAQFYSYLIRKPTMHYADVFTVLEKLSEETAKFSSLSADQLE</sequence>
<evidence type="ECO:0000256" key="1">
    <source>
        <dbReference type="ARBA" id="ARBA00005189"/>
    </source>
</evidence>
<dbReference type="AlphaFoldDB" id="A0A1H2DRH9"/>
<dbReference type="PANTHER" id="PTHR44307:SF2">
    <property type="entry name" value="PHOSPHOETHANOLAMINE METHYLTRANSFERASE ISOFORM X1"/>
    <property type="match status" value="1"/>
</dbReference>
<dbReference type="RefSeq" id="WP_092230144.1">
    <property type="nucleotide sequence ID" value="NZ_FNLL01000002.1"/>
</dbReference>
<dbReference type="Pfam" id="PF13649">
    <property type="entry name" value="Methyltransf_25"/>
    <property type="match status" value="1"/>
</dbReference>
<evidence type="ECO:0000313" key="8">
    <source>
        <dbReference type="Proteomes" id="UP000199608"/>
    </source>
</evidence>